<feature type="region of interest" description="Disordered" evidence="2">
    <location>
        <begin position="393"/>
        <end position="416"/>
    </location>
</feature>
<name>A0A6M4X4U8_9ACTN</name>
<dbReference type="Gene3D" id="3.40.50.300">
    <property type="entry name" value="P-loop containing nucleotide triphosphate hydrolases"/>
    <property type="match status" value="2"/>
</dbReference>
<organism evidence="3 4">
    <name type="scientific">Streptomyces asoensis</name>
    <dbReference type="NCBI Taxonomy" id="249586"/>
    <lineage>
        <taxon>Bacteria</taxon>
        <taxon>Bacillati</taxon>
        <taxon>Actinomycetota</taxon>
        <taxon>Actinomycetes</taxon>
        <taxon>Kitasatosporales</taxon>
        <taxon>Streptomycetaceae</taxon>
        <taxon>Streptomyces</taxon>
    </lineage>
</organism>
<evidence type="ECO:0000256" key="2">
    <source>
        <dbReference type="SAM" id="MobiDB-lite"/>
    </source>
</evidence>
<keyword evidence="1" id="KW-0175">Coiled coil</keyword>
<accession>A0A6M4X4U8</accession>
<evidence type="ECO:0000313" key="4">
    <source>
        <dbReference type="Proteomes" id="UP000502665"/>
    </source>
</evidence>
<proteinExistence type="predicted"/>
<reference evidence="3" key="1">
    <citation type="submission" date="2020-03" db="EMBL/GenBank/DDBJ databases">
        <title>Molecular networking-based the target discovery of potent antiproliferative macrolactams: 5/6/7/16 polycyclic ansamycins and glycosylated trienomycin from Streptomyces cacaoi subsp. asoensis.</title>
        <authorList>
            <person name="Liu L.-L."/>
        </authorList>
    </citation>
    <scope>NUCLEOTIDE SEQUENCE [LARGE SCALE GENOMIC DNA]</scope>
    <source>
        <strain evidence="3">H2S5</strain>
    </source>
</reference>
<dbReference type="EMBL" id="CP049838">
    <property type="protein sequence ID" value="QJT03183.1"/>
    <property type="molecule type" value="Genomic_DNA"/>
</dbReference>
<feature type="compositionally biased region" description="Polar residues" evidence="2">
    <location>
        <begin position="401"/>
        <end position="412"/>
    </location>
</feature>
<evidence type="ECO:0008006" key="5">
    <source>
        <dbReference type="Google" id="ProtNLM"/>
    </source>
</evidence>
<dbReference type="InterPro" id="IPR027417">
    <property type="entry name" value="P-loop_NTPase"/>
</dbReference>
<evidence type="ECO:0000313" key="3">
    <source>
        <dbReference type="EMBL" id="QJT03183.1"/>
    </source>
</evidence>
<dbReference type="AlphaFoldDB" id="A0A6M4X4U8"/>
<sequence>MTIPPGPGLRILGLRLLGYRKNYEVRFAEGDSWKPLSLIAGEISTGKTTILEFVDYCLGSSTFPQHPEVVDAVKASQLSIEANVPVELEQEESEIGPDAARLGYTRRRFLIQRSVEGSIKDVLIFSGDLDEIEQVAPTVVSSESSANENISKFLLQLCGLDGIKLRVAPTRPDSNTHQLSFRDTAPLWFLTNTRLDNKNLAFEFTPHKAIKLRQVIDLVFDVFDEDQTVLAGQISELQEQLRGERKGIDALRRFIREQGVPGPVELENKNGEAQSRRTQAILRLSTVDDQAREQTSFAEEARRAYLEKVEQARGAAGKARERETLLRRLAPLRAQYADDLKKLTMLKEAKRLFDPLGVTVCPACASGLGDVSIVNGKCTLCRSAVPHLEHEALTSAKEASDTNGSRDSSVSGETFDVSKELNSTKRRLNELNDYISAVASEAKDARSKSVVLDTEAVELQTRFNNLTREAVTPLLAVREAAVRAVTDAELAIEQVNNQQRMLESVEKHEREVESLAARLSEARRRAAEAEAARRDRSDMLSKLSTRFHAILQDFGYPKLTEAEISSQLIPWVRGIRYDRVGSSGATTLISLAWELAIFELAYEEERRHPGFLMIDSPQKNLAPEGLIGATEDAPENPEAAAEAIVRRIYRHLTNWLSGDGAGAQIIIVDNVPPPSVERSVVVKYSGSISEPPYGLIDDA</sequence>
<keyword evidence="4" id="KW-1185">Reference proteome</keyword>
<feature type="coiled-coil region" evidence="1">
    <location>
        <begin position="478"/>
        <end position="532"/>
    </location>
</feature>
<evidence type="ECO:0000256" key="1">
    <source>
        <dbReference type="SAM" id="Coils"/>
    </source>
</evidence>
<gene>
    <name evidence="3" type="ORF">G9272_25270</name>
</gene>
<dbReference type="Proteomes" id="UP000502665">
    <property type="component" value="Chromosome"/>
</dbReference>
<dbReference type="RefSeq" id="WP_171398654.1">
    <property type="nucleotide sequence ID" value="NZ_CP049838.1"/>
</dbReference>
<protein>
    <recommendedName>
        <fullName evidence="5">Rad50/SbcC-type AAA domain-containing protein</fullName>
    </recommendedName>
</protein>